<feature type="domain" description="Peptidase S9 prolyl oligopeptidase catalytic" evidence="2">
    <location>
        <begin position="172"/>
        <end position="244"/>
    </location>
</feature>
<dbReference type="InterPro" id="IPR050300">
    <property type="entry name" value="GDXG_lipolytic_enzyme"/>
</dbReference>
<dbReference type="InterPro" id="IPR029058">
    <property type="entry name" value="AB_hydrolase_fold"/>
</dbReference>
<evidence type="ECO:0000259" key="3">
    <source>
        <dbReference type="Pfam" id="PF20434"/>
    </source>
</evidence>
<protein>
    <submittedName>
        <fullName evidence="4">Uncharacterized protein</fullName>
    </submittedName>
</protein>
<evidence type="ECO:0000313" key="4">
    <source>
        <dbReference type="EMBL" id="OLU44877.1"/>
    </source>
</evidence>
<accession>A0A1U7NKQ1</accession>
<evidence type="ECO:0000259" key="2">
    <source>
        <dbReference type="Pfam" id="PF00326"/>
    </source>
</evidence>
<dbReference type="Gene3D" id="3.40.50.1820">
    <property type="entry name" value="alpha/beta hydrolase"/>
    <property type="match status" value="1"/>
</dbReference>
<dbReference type="GO" id="GO:0006508">
    <property type="term" value="P:proteolysis"/>
    <property type="evidence" value="ECO:0007669"/>
    <property type="project" value="InterPro"/>
</dbReference>
<name>A0A1U7NKQ1_9FIRM</name>
<gene>
    <name evidence="4" type="ORF">BO225_09770</name>
</gene>
<dbReference type="GeneID" id="78276226"/>
<keyword evidence="1" id="KW-0378">Hydrolase</keyword>
<reference evidence="4 5" key="1">
    <citation type="submission" date="2016-11" db="EMBL/GenBank/DDBJ databases">
        <title>Description of two novel members of the family Erysipelotrichaceae: Ileibacterium lipovorans gen. nov., sp. nov. and Dubosiella newyorkensis, gen. nov., sp. nov.</title>
        <authorList>
            <person name="Cox L.M."/>
            <person name="Sohn J."/>
            <person name="Tyrrell K.L."/>
            <person name="Citron D.M."/>
            <person name="Lawson P.A."/>
            <person name="Patel N.B."/>
            <person name="Iizumi T."/>
            <person name="Perez-Perez G.I."/>
            <person name="Goldstein E.J."/>
            <person name="Blaser M.J."/>
        </authorList>
    </citation>
    <scope>NUCLEOTIDE SEQUENCE [LARGE SCALE GENOMIC DNA]</scope>
    <source>
        <strain evidence="4 5">NYU-BL-A4</strain>
    </source>
</reference>
<proteinExistence type="predicted"/>
<dbReference type="GO" id="GO:0008236">
    <property type="term" value="F:serine-type peptidase activity"/>
    <property type="evidence" value="ECO:0007669"/>
    <property type="project" value="InterPro"/>
</dbReference>
<dbReference type="EMBL" id="MPKA01000093">
    <property type="protein sequence ID" value="OLU44877.1"/>
    <property type="molecule type" value="Genomic_DNA"/>
</dbReference>
<dbReference type="Proteomes" id="UP000186705">
    <property type="component" value="Unassembled WGS sequence"/>
</dbReference>
<organism evidence="4 5">
    <name type="scientific">Dubosiella newyorkensis</name>
    <dbReference type="NCBI Taxonomy" id="1862672"/>
    <lineage>
        <taxon>Bacteria</taxon>
        <taxon>Bacillati</taxon>
        <taxon>Bacillota</taxon>
        <taxon>Erysipelotrichia</taxon>
        <taxon>Erysipelotrichales</taxon>
        <taxon>Erysipelotrichaceae</taxon>
        <taxon>Dubosiella</taxon>
    </lineage>
</organism>
<feature type="domain" description="BD-FAE-like" evidence="3">
    <location>
        <begin position="65"/>
        <end position="154"/>
    </location>
</feature>
<evidence type="ECO:0000256" key="1">
    <source>
        <dbReference type="ARBA" id="ARBA00022801"/>
    </source>
</evidence>
<dbReference type="InterPro" id="IPR049492">
    <property type="entry name" value="BD-FAE-like_dom"/>
</dbReference>
<dbReference type="RefSeq" id="WP_076342066.1">
    <property type="nucleotide sequence ID" value="NZ_CAPDDE010000039.1"/>
</dbReference>
<evidence type="ECO:0000313" key="5">
    <source>
        <dbReference type="Proteomes" id="UP000186705"/>
    </source>
</evidence>
<dbReference type="InterPro" id="IPR001375">
    <property type="entry name" value="Peptidase_S9_cat"/>
</dbReference>
<dbReference type="OrthoDB" id="24847at2"/>
<dbReference type="PANTHER" id="PTHR48081:SF13">
    <property type="entry name" value="ALPHA_BETA HYDROLASE"/>
    <property type="match status" value="1"/>
</dbReference>
<sequence>MIEMKSKKKQENKSNVLFHPECLYSEMPNESFKLHVLQFVQFDEPKRRTPCILLIQEGPFFLPSLVKFAKKGYTIALVELRANDRFPNVIYDIKEAVRYMKKNAGTYNIDPDQMVLMGGEAAVLAGFTSLSHRLDQSEEDCQIHAIIDLYGKVEPSQEEVELDEEAHRKCCKNYLFENFGPILIVHGKEDPIVPIEQSARLYKALKKANKETQMIILEKEGHGGPAFWSKKMRNHYDRFIKSCFQK</sequence>
<keyword evidence="5" id="KW-1185">Reference proteome</keyword>
<dbReference type="SUPFAM" id="SSF53474">
    <property type="entry name" value="alpha/beta-Hydrolases"/>
    <property type="match status" value="1"/>
</dbReference>
<dbReference type="Pfam" id="PF00326">
    <property type="entry name" value="Peptidase_S9"/>
    <property type="match status" value="1"/>
</dbReference>
<dbReference type="PANTHER" id="PTHR48081">
    <property type="entry name" value="AB HYDROLASE SUPERFAMILY PROTEIN C4A8.06C"/>
    <property type="match status" value="1"/>
</dbReference>
<dbReference type="Pfam" id="PF20434">
    <property type="entry name" value="BD-FAE"/>
    <property type="match status" value="1"/>
</dbReference>
<dbReference type="AlphaFoldDB" id="A0A1U7NKQ1"/>
<comment type="caution">
    <text evidence="4">The sequence shown here is derived from an EMBL/GenBank/DDBJ whole genome shotgun (WGS) entry which is preliminary data.</text>
</comment>
<dbReference type="STRING" id="1862672.BO225_09770"/>